<dbReference type="PROSITE" id="PS50887">
    <property type="entry name" value="GGDEF"/>
    <property type="match status" value="1"/>
</dbReference>
<proteinExistence type="predicted"/>
<dbReference type="InterPro" id="IPR043128">
    <property type="entry name" value="Rev_trsase/Diguanyl_cyclase"/>
</dbReference>
<dbReference type="SUPFAM" id="SSF55073">
    <property type="entry name" value="Nucleotide cyclase"/>
    <property type="match status" value="1"/>
</dbReference>
<dbReference type="Pfam" id="PF20975">
    <property type="entry name" value="DGCcoil"/>
    <property type="match status" value="1"/>
</dbReference>
<comment type="caution">
    <text evidence="6">The sequence shown here is derived from an EMBL/GenBank/DDBJ whole genome shotgun (WGS) entry which is preliminary data.</text>
</comment>
<evidence type="ECO:0000256" key="2">
    <source>
        <dbReference type="ARBA" id="ARBA00012528"/>
    </source>
</evidence>
<dbReference type="CDD" id="cd01949">
    <property type="entry name" value="GGDEF"/>
    <property type="match status" value="1"/>
</dbReference>
<dbReference type="EC" id="2.7.7.65" evidence="2"/>
<dbReference type="Gene3D" id="3.30.70.270">
    <property type="match status" value="1"/>
</dbReference>
<dbReference type="FunFam" id="3.30.70.270:FF:000001">
    <property type="entry name" value="Diguanylate cyclase domain protein"/>
    <property type="match status" value="1"/>
</dbReference>
<dbReference type="EMBL" id="AAQH01000020">
    <property type="protein sequence ID" value="EAT11244.1"/>
    <property type="molecule type" value="Genomic_DNA"/>
</dbReference>
<feature type="coiled-coil region" evidence="4">
    <location>
        <begin position="370"/>
        <end position="397"/>
    </location>
</feature>
<keyword evidence="4" id="KW-0175">Coiled coil</keyword>
<dbReference type="STRING" id="207949.RED65_08309"/>
<comment type="catalytic activity">
    <reaction evidence="3">
        <text>2 GTP = 3',3'-c-di-GMP + 2 diphosphate</text>
        <dbReference type="Rhea" id="RHEA:24898"/>
        <dbReference type="ChEBI" id="CHEBI:33019"/>
        <dbReference type="ChEBI" id="CHEBI:37565"/>
        <dbReference type="ChEBI" id="CHEBI:58805"/>
        <dbReference type="EC" id="2.7.7.65"/>
    </reaction>
</comment>
<dbReference type="PANTHER" id="PTHR45138:SF9">
    <property type="entry name" value="DIGUANYLATE CYCLASE DGCM-RELATED"/>
    <property type="match status" value="1"/>
</dbReference>
<dbReference type="InterPro" id="IPR050469">
    <property type="entry name" value="Diguanylate_Cyclase"/>
</dbReference>
<dbReference type="HOGENOM" id="CLU_025058_0_1_6"/>
<dbReference type="SMART" id="SM00267">
    <property type="entry name" value="GGDEF"/>
    <property type="match status" value="1"/>
</dbReference>
<sequence>MSTDNRTDSDRWKHKYLNLIDDHEKLEKRFADQTAHLRRALIRLSVAAEGRDQDMDIQLEELRLLLRKEQLNGLNRIMDNLDKGYERWQSHQEKFQNQLAQTLIDIETQYDELPPSMSKALKSVRKKVRSEDKAQLLMALCEVLAIWANAVAEQLEGGSANGNGSGGGWFSRLFNKEGGDQQTSSANDEQGIVSSTEESYELNDTYEASVTGAENLTTEASKVLSALISKLALPSSEQPRALRLLNKVKSGLTWYELVPALEILSDLVVSALGSEQEEFEAFLKNLNERLLALKAWLKQGEDLEQKFSDSSTEFDLKMRGHLDELKQILESGDTNAMKGAVTQQLDDVFATLDGFKLEQKSREIVFKEHIGELNNRLTTMEKELEEAKEQLNQSQLKAMTDSLTGLPNRGAYDVYAQQEYERYKRYGGELSLIVCDVDKFKSINDTYGHQAGDKVLQLISRQVKKGTRETDLLARYGGEEFVVLLPETKQEDAVSVAEKIIEAVATSPFHFRGKRVQITISCGVASFKKGYRPEQVFDAADAALYRAKENGRNQYQLGVLKGLPGDQAGQDDVVTEG</sequence>
<dbReference type="NCBIfam" id="TIGR00254">
    <property type="entry name" value="GGDEF"/>
    <property type="match status" value="1"/>
</dbReference>
<accession>Q1MZ89</accession>
<dbReference type="PANTHER" id="PTHR45138">
    <property type="entry name" value="REGULATORY COMPONENTS OF SENSORY TRANSDUCTION SYSTEM"/>
    <property type="match status" value="1"/>
</dbReference>
<keyword evidence="7" id="KW-1185">Reference proteome</keyword>
<name>Q1MZ89_9GAMM</name>
<reference evidence="6 7" key="1">
    <citation type="submission" date="2006-03" db="EMBL/GenBank/DDBJ databases">
        <authorList>
            <person name="Pinhassi J."/>
            <person name="Pedros-Alio C."/>
            <person name="Ferriera S."/>
            <person name="Johnson J."/>
            <person name="Kravitz S."/>
            <person name="Halpern A."/>
            <person name="Remington K."/>
            <person name="Beeson K."/>
            <person name="Tran B."/>
            <person name="Rogers Y.-H."/>
            <person name="Friedman R."/>
            <person name="Venter J.C."/>
        </authorList>
    </citation>
    <scope>NUCLEOTIDE SEQUENCE [LARGE SCALE GENOMIC DNA]</scope>
    <source>
        <strain evidence="6 7">RED65</strain>
    </source>
</reference>
<dbReference type="InterPro" id="IPR000160">
    <property type="entry name" value="GGDEF_dom"/>
</dbReference>
<evidence type="ECO:0000256" key="4">
    <source>
        <dbReference type="SAM" id="Coils"/>
    </source>
</evidence>
<dbReference type="GO" id="GO:0052621">
    <property type="term" value="F:diguanylate cyclase activity"/>
    <property type="evidence" value="ECO:0007669"/>
    <property type="project" value="UniProtKB-EC"/>
</dbReference>
<organism evidence="6 7">
    <name type="scientific">Bermanella marisrubri</name>
    <dbReference type="NCBI Taxonomy" id="207949"/>
    <lineage>
        <taxon>Bacteria</taxon>
        <taxon>Pseudomonadati</taxon>
        <taxon>Pseudomonadota</taxon>
        <taxon>Gammaproteobacteria</taxon>
        <taxon>Oceanospirillales</taxon>
        <taxon>Oceanospirillaceae</taxon>
        <taxon>Bermanella</taxon>
    </lineage>
</organism>
<dbReference type="OrthoDB" id="9812260at2"/>
<dbReference type="InterPro" id="IPR048516">
    <property type="entry name" value="DGCcoil"/>
</dbReference>
<evidence type="ECO:0000256" key="3">
    <source>
        <dbReference type="ARBA" id="ARBA00034247"/>
    </source>
</evidence>
<dbReference type="Pfam" id="PF00990">
    <property type="entry name" value="GGDEF"/>
    <property type="match status" value="1"/>
</dbReference>
<dbReference type="Proteomes" id="UP000004263">
    <property type="component" value="Unassembled WGS sequence"/>
</dbReference>
<protein>
    <recommendedName>
        <fullName evidence="2">diguanylate cyclase</fullName>
        <ecNumber evidence="2">2.7.7.65</ecNumber>
    </recommendedName>
</protein>
<evidence type="ECO:0000313" key="7">
    <source>
        <dbReference type="Proteomes" id="UP000004263"/>
    </source>
</evidence>
<gene>
    <name evidence="6" type="ORF">RED65_08309</name>
</gene>
<evidence type="ECO:0000256" key="1">
    <source>
        <dbReference type="ARBA" id="ARBA00001946"/>
    </source>
</evidence>
<dbReference type="RefSeq" id="WP_007019211.1">
    <property type="nucleotide sequence ID" value="NZ_CH724122.1"/>
</dbReference>
<dbReference type="AlphaFoldDB" id="Q1MZ89"/>
<comment type="cofactor">
    <cofactor evidence="1">
        <name>Mg(2+)</name>
        <dbReference type="ChEBI" id="CHEBI:18420"/>
    </cofactor>
</comment>
<evidence type="ECO:0000313" key="6">
    <source>
        <dbReference type="EMBL" id="EAT11244.1"/>
    </source>
</evidence>
<evidence type="ECO:0000259" key="5">
    <source>
        <dbReference type="PROSITE" id="PS50887"/>
    </source>
</evidence>
<feature type="domain" description="GGDEF" evidence="5">
    <location>
        <begin position="428"/>
        <end position="560"/>
    </location>
</feature>
<dbReference type="InterPro" id="IPR029787">
    <property type="entry name" value="Nucleotide_cyclase"/>
</dbReference>